<dbReference type="EMBL" id="CP092867">
    <property type="protein sequence ID" value="UYV68200.1"/>
    <property type="molecule type" value="Genomic_DNA"/>
</dbReference>
<dbReference type="Gene3D" id="3.15.10.30">
    <property type="entry name" value="Haemolymph juvenile hormone binding protein"/>
    <property type="match status" value="1"/>
</dbReference>
<dbReference type="InterPro" id="IPR038606">
    <property type="entry name" value="To_sf"/>
</dbReference>
<keyword evidence="2" id="KW-1185">Reference proteome</keyword>
<gene>
    <name evidence="1" type="ORF">LAZ67_5003371</name>
</gene>
<dbReference type="Proteomes" id="UP001235939">
    <property type="component" value="Chromosome 05"/>
</dbReference>
<dbReference type="PANTHER" id="PTHR11008:SF9">
    <property type="entry name" value="PROTEIN TAKEOUT-LIKE PROTEIN"/>
    <property type="match status" value="1"/>
</dbReference>
<organism evidence="1 2">
    <name type="scientific">Cordylochernes scorpioides</name>
    <dbReference type="NCBI Taxonomy" id="51811"/>
    <lineage>
        <taxon>Eukaryota</taxon>
        <taxon>Metazoa</taxon>
        <taxon>Ecdysozoa</taxon>
        <taxon>Arthropoda</taxon>
        <taxon>Chelicerata</taxon>
        <taxon>Arachnida</taxon>
        <taxon>Pseudoscorpiones</taxon>
        <taxon>Cheliferoidea</taxon>
        <taxon>Chernetidae</taxon>
        <taxon>Cordylochernes</taxon>
    </lineage>
</organism>
<reference evidence="1 2" key="1">
    <citation type="submission" date="2022-01" db="EMBL/GenBank/DDBJ databases">
        <title>A chromosomal length assembly of Cordylochernes scorpioides.</title>
        <authorList>
            <person name="Zeh D."/>
            <person name="Zeh J."/>
        </authorList>
    </citation>
    <scope>NUCLEOTIDE SEQUENCE [LARGE SCALE GENOMIC DNA]</scope>
    <source>
        <strain evidence="1">IN4F17</strain>
        <tissue evidence="1">Whole Body</tissue>
    </source>
</reference>
<dbReference type="SMART" id="SM00700">
    <property type="entry name" value="JHBP"/>
    <property type="match status" value="1"/>
</dbReference>
<dbReference type="Pfam" id="PF06585">
    <property type="entry name" value="JHBP"/>
    <property type="match status" value="1"/>
</dbReference>
<evidence type="ECO:0000313" key="2">
    <source>
        <dbReference type="Proteomes" id="UP001235939"/>
    </source>
</evidence>
<accession>A0ABY6KH86</accession>
<name>A0ABY6KH86_9ARAC</name>
<evidence type="ECO:0000313" key="1">
    <source>
        <dbReference type="EMBL" id="UYV68200.1"/>
    </source>
</evidence>
<sequence>MLLAGGLDPDPALEAYLREILDNFKQEMQNGLPALKVPPLDPLVLEEKDVVVDDEHTKLKINFPQINVHGLSTFSVPLLHSNLDQFHVRLQLNISQVTLDGLYDMKGRVARIFPLHGNGEFNINLTDIQIHGEARLDVRPRHMSVAHLELDLNWGQLTIFLENFLGGGSFAQALQRMLPVIGKGIFNKFRPQILTELNSALVKEINKELAKPQVQDIISAIFPSF</sequence>
<dbReference type="InterPro" id="IPR010562">
    <property type="entry name" value="Haemolymph_juvenile_hormone-bd"/>
</dbReference>
<protein>
    <submittedName>
        <fullName evidence="1">Uncharacterized protein</fullName>
    </submittedName>
</protein>
<proteinExistence type="predicted"/>
<dbReference type="PANTHER" id="PTHR11008">
    <property type="entry name" value="PROTEIN TAKEOUT-LIKE PROTEIN"/>
    <property type="match status" value="1"/>
</dbReference>